<evidence type="ECO:0000259" key="1">
    <source>
        <dbReference type="Pfam" id="PF03781"/>
    </source>
</evidence>
<accession>A0ABM5P742</accession>
<dbReference type="Pfam" id="PF03781">
    <property type="entry name" value="FGE-sulfatase"/>
    <property type="match status" value="1"/>
</dbReference>
<gene>
    <name evidence="2" type="ORF">DEHRE_10745</name>
</gene>
<proteinExistence type="predicted"/>
<dbReference type="PANTHER" id="PTHR23150">
    <property type="entry name" value="SULFATASE MODIFYING FACTOR 1, 2"/>
    <property type="match status" value="1"/>
</dbReference>
<dbReference type="RefSeq" id="WP_025205998.1">
    <property type="nucleotide sequence ID" value="NZ_CP007033.1"/>
</dbReference>
<evidence type="ECO:0000313" key="3">
    <source>
        <dbReference type="Proteomes" id="UP000018934"/>
    </source>
</evidence>
<dbReference type="PANTHER" id="PTHR23150:SF19">
    <property type="entry name" value="FORMYLGLYCINE-GENERATING ENZYME"/>
    <property type="match status" value="1"/>
</dbReference>
<organism evidence="2 3">
    <name type="scientific">Dehalobacter restrictus (strain DSM 9455 / PER-K23)</name>
    <dbReference type="NCBI Taxonomy" id="871738"/>
    <lineage>
        <taxon>Bacteria</taxon>
        <taxon>Bacillati</taxon>
        <taxon>Bacillota</taxon>
        <taxon>Clostridia</taxon>
        <taxon>Eubacteriales</taxon>
        <taxon>Desulfitobacteriaceae</taxon>
        <taxon>Dehalobacter</taxon>
    </lineage>
</organism>
<dbReference type="InterPro" id="IPR005532">
    <property type="entry name" value="SUMF_dom"/>
</dbReference>
<protein>
    <recommendedName>
        <fullName evidence="1">Sulfatase-modifying factor enzyme-like domain-containing protein</fullName>
    </recommendedName>
</protein>
<sequence length="247" mass="28453">MDSNIKNYLDCLMVPIPGGMEHLRDYWDEQKWISTDSKMSIPGLKGNLTETERKVDIKPFFLAKYPVTKSLYGVITQKALVNVELNSIPMVNVSWYDAISFCNLLSKERGLTECYTFDHNGSNVFCDWNAVGYRLPTDAEWQYACKAGSTGYRYGEIQDIAWYSENSESRIHKVGKKEPNKWGLYDMLGNSWEWCWDLYDEKTYGPYRIFRGGSWAESARGCGATCRRRGHPSFCIDDLGFRLAKTI</sequence>
<name>A0ABM5P742_DEHRP</name>
<feature type="domain" description="Sulfatase-modifying factor enzyme-like" evidence="1">
    <location>
        <begin position="52"/>
        <end position="245"/>
    </location>
</feature>
<dbReference type="SUPFAM" id="SSF56436">
    <property type="entry name" value="C-type lectin-like"/>
    <property type="match status" value="1"/>
</dbReference>
<dbReference type="Gene3D" id="3.90.1580.10">
    <property type="entry name" value="paralog of FGE (formylglycine-generating enzyme)"/>
    <property type="match status" value="1"/>
</dbReference>
<dbReference type="Proteomes" id="UP000018934">
    <property type="component" value="Chromosome"/>
</dbReference>
<evidence type="ECO:0000313" key="2">
    <source>
        <dbReference type="EMBL" id="AHF10476.1"/>
    </source>
</evidence>
<dbReference type="EMBL" id="CP007033">
    <property type="protein sequence ID" value="AHF10476.1"/>
    <property type="molecule type" value="Genomic_DNA"/>
</dbReference>
<reference evidence="2 3" key="1">
    <citation type="journal article" date="2013" name="Stand. Genomic Sci.">
        <title>Complete genome sequence of Dehalobacter restrictus PER-K23(T.).</title>
        <authorList>
            <person name="Kruse T."/>
            <person name="Maillard J."/>
            <person name="Goodwin L."/>
            <person name="Woyke T."/>
            <person name="Teshima H."/>
            <person name="Bruce D."/>
            <person name="Detter C."/>
            <person name="Tapia R."/>
            <person name="Han C."/>
            <person name="Huntemann M."/>
            <person name="Wei C.L."/>
            <person name="Han J."/>
            <person name="Chen A."/>
            <person name="Kyrpides N."/>
            <person name="Szeto E."/>
            <person name="Markowitz V."/>
            <person name="Ivanova N."/>
            <person name="Pagani I."/>
            <person name="Pati A."/>
            <person name="Pitluck S."/>
            <person name="Nolan M."/>
            <person name="Holliger C."/>
            <person name="Smidt H."/>
        </authorList>
    </citation>
    <scope>NUCLEOTIDE SEQUENCE [LARGE SCALE GENOMIC DNA]</scope>
    <source>
        <strain evidence="3">DSM 9455</strain>
    </source>
</reference>
<dbReference type="InterPro" id="IPR016187">
    <property type="entry name" value="CTDL_fold"/>
</dbReference>
<keyword evidence="3" id="KW-1185">Reference proteome</keyword>
<dbReference type="InterPro" id="IPR051043">
    <property type="entry name" value="Sulfatase_Mod_Factor_Kinase"/>
</dbReference>
<dbReference type="InterPro" id="IPR042095">
    <property type="entry name" value="SUMF_sf"/>
</dbReference>